<dbReference type="AlphaFoldDB" id="A0A376GUS7"/>
<accession>A0A376GUS7</accession>
<evidence type="ECO:0000313" key="2">
    <source>
        <dbReference type="Proteomes" id="UP000254807"/>
    </source>
</evidence>
<gene>
    <name evidence="1" type="ORF">NCTC12360_00157</name>
</gene>
<keyword evidence="2" id="KW-1185">Reference proteome</keyword>
<sequence length="127" mass="15129">MDHVEKRADTMAKIIRENTDTINEKEMLLAELINDELLREDIPFNQKLQIIKQVMELVEIQEPLTKEERLEIVWEHKNLFSIRTINLDTGKSEISWKKDELARYCDMYGVTIEAFVHWKLGKHFVSE</sequence>
<dbReference type="OrthoDB" id="2186959at2"/>
<evidence type="ECO:0000313" key="1">
    <source>
        <dbReference type="EMBL" id="STD81743.1"/>
    </source>
</evidence>
<dbReference type="Proteomes" id="UP000254807">
    <property type="component" value="Unassembled WGS sequence"/>
</dbReference>
<reference evidence="1 2" key="1">
    <citation type="submission" date="2018-06" db="EMBL/GenBank/DDBJ databases">
        <authorList>
            <consortium name="Pathogen Informatics"/>
            <person name="Doyle S."/>
        </authorList>
    </citation>
    <scope>NUCLEOTIDE SEQUENCE [LARGE SCALE GENOMIC DNA]</scope>
    <source>
        <strain evidence="1 2">NCTC12360</strain>
    </source>
</reference>
<proteinExistence type="predicted"/>
<dbReference type="EMBL" id="UFYW01000001">
    <property type="protein sequence ID" value="STD81743.1"/>
    <property type="molecule type" value="Genomic_DNA"/>
</dbReference>
<organism evidence="1 2">
    <name type="scientific">Enterococcus gallinarum</name>
    <dbReference type="NCBI Taxonomy" id="1353"/>
    <lineage>
        <taxon>Bacteria</taxon>
        <taxon>Bacillati</taxon>
        <taxon>Bacillota</taxon>
        <taxon>Bacilli</taxon>
        <taxon>Lactobacillales</taxon>
        <taxon>Enterococcaceae</taxon>
        <taxon>Enterococcus</taxon>
    </lineage>
</organism>
<protein>
    <submittedName>
        <fullName evidence="1">Uncharacterized protein</fullName>
    </submittedName>
</protein>
<dbReference type="RefSeq" id="WP_060814034.1">
    <property type="nucleotide sequence ID" value="NZ_JAMXHF010000064.1"/>
</dbReference>
<name>A0A376GUS7_ENTGA</name>